<dbReference type="EMBL" id="KE524847">
    <property type="protein sequence ID" value="KFB37553.1"/>
    <property type="molecule type" value="Genomic_DNA"/>
</dbReference>
<gene>
    <name evidence="4" type="ORF">ZHAS_00004787</name>
</gene>
<proteinExistence type="predicted"/>
<dbReference type="SUPFAM" id="SSF52058">
    <property type="entry name" value="L domain-like"/>
    <property type="match status" value="1"/>
</dbReference>
<dbReference type="PANTHER" id="PTHR24373">
    <property type="entry name" value="SLIT RELATED LEUCINE-RICH REPEAT NEURONAL PROTEIN"/>
    <property type="match status" value="1"/>
</dbReference>
<evidence type="ECO:0000256" key="3">
    <source>
        <dbReference type="SAM" id="SignalP"/>
    </source>
</evidence>
<dbReference type="Gene3D" id="3.80.10.10">
    <property type="entry name" value="Ribonuclease Inhibitor"/>
    <property type="match status" value="1"/>
</dbReference>
<keyword evidence="2" id="KW-1133">Transmembrane helix</keyword>
<dbReference type="VEuPathDB" id="VectorBase:ASIC004787"/>
<dbReference type="EnsemblMetazoa" id="ASIC004787-RA">
    <property type="protein sequence ID" value="ASIC004787-PA"/>
    <property type="gene ID" value="ASIC004787"/>
</dbReference>
<reference evidence="5" key="2">
    <citation type="submission" date="2020-05" db="UniProtKB">
        <authorList>
            <consortium name="EnsemblMetazoa"/>
        </authorList>
    </citation>
    <scope>IDENTIFICATION</scope>
</reference>
<dbReference type="InterPro" id="IPR032675">
    <property type="entry name" value="LRR_dom_sf"/>
</dbReference>
<reference evidence="4 6" key="1">
    <citation type="journal article" date="2014" name="BMC Genomics">
        <title>Genome sequence of Anopheles sinensis provides insight into genetics basis of mosquito competence for malaria parasites.</title>
        <authorList>
            <person name="Zhou D."/>
            <person name="Zhang D."/>
            <person name="Ding G."/>
            <person name="Shi L."/>
            <person name="Hou Q."/>
            <person name="Ye Y."/>
            <person name="Xu Y."/>
            <person name="Zhou H."/>
            <person name="Xiong C."/>
            <person name="Li S."/>
            <person name="Yu J."/>
            <person name="Hong S."/>
            <person name="Yu X."/>
            <person name="Zou P."/>
            <person name="Chen C."/>
            <person name="Chang X."/>
            <person name="Wang W."/>
            <person name="Lv Y."/>
            <person name="Sun Y."/>
            <person name="Ma L."/>
            <person name="Shen B."/>
            <person name="Zhu C."/>
        </authorList>
    </citation>
    <scope>NUCLEOTIDE SEQUENCE [LARGE SCALE GENOMIC DNA]</scope>
</reference>
<organism evidence="4">
    <name type="scientific">Anopheles sinensis</name>
    <name type="common">Mosquito</name>
    <dbReference type="NCBI Taxonomy" id="74873"/>
    <lineage>
        <taxon>Eukaryota</taxon>
        <taxon>Metazoa</taxon>
        <taxon>Ecdysozoa</taxon>
        <taxon>Arthropoda</taxon>
        <taxon>Hexapoda</taxon>
        <taxon>Insecta</taxon>
        <taxon>Pterygota</taxon>
        <taxon>Neoptera</taxon>
        <taxon>Endopterygota</taxon>
        <taxon>Diptera</taxon>
        <taxon>Nematocera</taxon>
        <taxon>Culicoidea</taxon>
        <taxon>Culicidae</taxon>
        <taxon>Anophelinae</taxon>
        <taxon>Anopheles</taxon>
    </lineage>
</organism>
<protein>
    <submittedName>
        <fullName evidence="4 5">Uncharacterized protein</fullName>
    </submittedName>
</protein>
<keyword evidence="6" id="KW-1185">Reference proteome</keyword>
<accession>A0A084VHV9</accession>
<dbReference type="PANTHER" id="PTHR24373:SF275">
    <property type="entry name" value="TIR DOMAIN-CONTAINING PROTEIN"/>
    <property type="match status" value="1"/>
</dbReference>
<evidence type="ECO:0000256" key="2">
    <source>
        <dbReference type="SAM" id="Phobius"/>
    </source>
</evidence>
<feature type="chain" id="PRO_5001783401" evidence="3">
    <location>
        <begin position="25"/>
        <end position="729"/>
    </location>
</feature>
<keyword evidence="1 3" id="KW-0732">Signal</keyword>
<keyword evidence="2" id="KW-0812">Transmembrane</keyword>
<evidence type="ECO:0000313" key="4">
    <source>
        <dbReference type="EMBL" id="KFB37553.1"/>
    </source>
</evidence>
<evidence type="ECO:0000313" key="5">
    <source>
        <dbReference type="EnsemblMetazoa" id="ASIC004787-PA"/>
    </source>
</evidence>
<evidence type="ECO:0000256" key="1">
    <source>
        <dbReference type="ARBA" id="ARBA00022729"/>
    </source>
</evidence>
<dbReference type="VEuPathDB" id="VectorBase:ASIS010149"/>
<feature type="signal peptide" evidence="3">
    <location>
        <begin position="1"/>
        <end position="24"/>
    </location>
</feature>
<dbReference type="EMBL" id="ATLV01013239">
    <property type="status" value="NOT_ANNOTATED_CDS"/>
    <property type="molecule type" value="Genomic_DNA"/>
</dbReference>
<dbReference type="Proteomes" id="UP000030765">
    <property type="component" value="Unassembled WGS sequence"/>
</dbReference>
<dbReference type="AlphaFoldDB" id="A0A084VHV9"/>
<sequence>MGCRVVSALTLILAIVSNLQSTSASESVCSELCACTNQRFITVDCVFGAQPAAQDNSIDRHFVLDDRLQLPQGATALNIKLVTGGHVTVRKGFLRQDNVNHLSIDGGDLPAGASSSVEFHEGALCNNQGTFPEIVVSNVSRLVLHKNISCGAHVLNVTHVKSVLLKTEFLSVDGTELFIANVHSLTIEPYAFRGSTSSKVEIYSSTIDSLPKLGASFRLLSFNHCNISEIETHAFDANEIEHVEFNSCHLADLRQQALTGRLLSNTLIFRGCDIQRIERQFVDGCGFTKLQLEGNRIEEIAPGAFNYTSIHTLIVDNHITKTGKEWLHPKGWTNVTVAGNSFGAFDGFSLGSSNGGSPGSCHFGNNSIRQPLNDSFAFARKCRVDAVHFYRDCDCTYDSWMAGLFGTAQLANTASATCKVEESLRYCFNRSVPASNETASDERVNVRFFLTEFCKKGGSIQCSTYSSGAGGGGKQSDLKPPPFIPSEKIDSLDEDAKGGLAGIKREWLYGGAVFIVLLGLALILFIWNLWKRKHKETHIPMTDQSSRAGTMLPAVQPRAASLTRGDKKVMENAMRWLRDTYDPKVWAEINDPMQQLLNKPSGTISEQDKVRLIGSILESFGRHNINGDQIVALNDVFYKYYLGPSASQQPTDGARTDNERPEDPQAHIYAELQHNRQLMTHDSLGLLGDYAAPLDHGRATTVPEGIYAEPILRNEHDHQLLQRNGKSLS</sequence>
<evidence type="ECO:0000313" key="6">
    <source>
        <dbReference type="Proteomes" id="UP000030765"/>
    </source>
</evidence>
<dbReference type="OrthoDB" id="8185041at2759"/>
<dbReference type="OMA" id="QEPDQQR"/>
<name>A0A084VHV9_ANOSI</name>
<feature type="transmembrane region" description="Helical" evidence="2">
    <location>
        <begin position="507"/>
        <end position="530"/>
    </location>
</feature>
<keyword evidence="2" id="KW-0472">Membrane</keyword>
<dbReference type="STRING" id="74873.A0A084VHV9"/>
<dbReference type="InterPro" id="IPR050328">
    <property type="entry name" value="Dev_Immune_Receptor"/>
</dbReference>